<evidence type="ECO:0000313" key="3">
    <source>
        <dbReference type="Proteomes" id="UP001642540"/>
    </source>
</evidence>
<dbReference type="SUPFAM" id="SSF81383">
    <property type="entry name" value="F-box domain"/>
    <property type="match status" value="1"/>
</dbReference>
<dbReference type="InterPro" id="IPR036047">
    <property type="entry name" value="F-box-like_dom_sf"/>
</dbReference>
<name>A0ABP1R9R7_9HEXA</name>
<proteinExistence type="predicted"/>
<sequence>MMSQRNNEHENGDGDAFFNITKLPDVVQTHLCGFLDLSSLMNLRLTCRDLKNVVDQPAILKLMPIKITTSKQLQRIIQSKVHYNFFILSFLSLNAQSHFKRFVVRFGTCIRKLIVHTLSGSKKVMSLLECCDQLEELELADLDFDLFDEPDNQVLCERIINNLKKLRKLVIHSNQRTTGYARRQIEIFFKILSKCTSLEVIKIPVFHEIPLREKVAYEPEIEEVNNAFEEDWEPRNVRAPPEIEDHGETLVQSVLEYILSRDGSSTSTCLKTLNVATICQFKGNTFLKLASACHKRKIRLADVNSFQFVKLKNEMALLNRDYYKIFVSAKLTHLHEGFPLSKMSNLRTLSVESSYFECTCISNTDDIPLPNLENLGVTFLFHARDSGNQLLIQKLLKTTRPKVYTLKLDYQFKESCSNICALDITNNFRNLTDLNLTEWDGEDDNYISLWTNLSLLEKVTLQGGKMTNRAFVGDFDLRCNENICQRPFNRLTKLHNVNIEDRTGKVTEISMLGSFRWMKLRSFTFRSVSLHELSLNAYQLMANSPFGKSVEYFRAPPPNCRFSNALFREFKNLKKPFG</sequence>
<protein>
    <recommendedName>
        <fullName evidence="1">F-box domain-containing protein</fullName>
    </recommendedName>
</protein>
<dbReference type="EMBL" id="CAXLJM020000068">
    <property type="protein sequence ID" value="CAL8122364.1"/>
    <property type="molecule type" value="Genomic_DNA"/>
</dbReference>
<dbReference type="Gene3D" id="3.80.10.10">
    <property type="entry name" value="Ribonuclease Inhibitor"/>
    <property type="match status" value="1"/>
</dbReference>
<reference evidence="2 3" key="1">
    <citation type="submission" date="2024-08" db="EMBL/GenBank/DDBJ databases">
        <authorList>
            <person name="Cucini C."/>
            <person name="Frati F."/>
        </authorList>
    </citation>
    <scope>NUCLEOTIDE SEQUENCE [LARGE SCALE GENOMIC DNA]</scope>
</reference>
<dbReference type="Pfam" id="PF00646">
    <property type="entry name" value="F-box"/>
    <property type="match status" value="1"/>
</dbReference>
<dbReference type="InterPro" id="IPR001810">
    <property type="entry name" value="F-box_dom"/>
</dbReference>
<dbReference type="PROSITE" id="PS50181">
    <property type="entry name" value="FBOX"/>
    <property type="match status" value="1"/>
</dbReference>
<dbReference type="InterPro" id="IPR032675">
    <property type="entry name" value="LRR_dom_sf"/>
</dbReference>
<evidence type="ECO:0000313" key="2">
    <source>
        <dbReference type="EMBL" id="CAL8122364.1"/>
    </source>
</evidence>
<feature type="domain" description="F-box" evidence="1">
    <location>
        <begin position="17"/>
        <end position="63"/>
    </location>
</feature>
<keyword evidence="3" id="KW-1185">Reference proteome</keyword>
<dbReference type="Proteomes" id="UP001642540">
    <property type="component" value="Unassembled WGS sequence"/>
</dbReference>
<dbReference type="CDD" id="cd09917">
    <property type="entry name" value="F-box_SF"/>
    <property type="match status" value="1"/>
</dbReference>
<gene>
    <name evidence="2" type="ORF">ODALV1_LOCUS19767</name>
</gene>
<dbReference type="SUPFAM" id="SSF52047">
    <property type="entry name" value="RNI-like"/>
    <property type="match status" value="1"/>
</dbReference>
<dbReference type="SMART" id="SM00256">
    <property type="entry name" value="FBOX"/>
    <property type="match status" value="1"/>
</dbReference>
<comment type="caution">
    <text evidence="2">The sequence shown here is derived from an EMBL/GenBank/DDBJ whole genome shotgun (WGS) entry which is preliminary data.</text>
</comment>
<evidence type="ECO:0000259" key="1">
    <source>
        <dbReference type="PROSITE" id="PS50181"/>
    </source>
</evidence>
<organism evidence="2 3">
    <name type="scientific">Orchesella dallaii</name>
    <dbReference type="NCBI Taxonomy" id="48710"/>
    <lineage>
        <taxon>Eukaryota</taxon>
        <taxon>Metazoa</taxon>
        <taxon>Ecdysozoa</taxon>
        <taxon>Arthropoda</taxon>
        <taxon>Hexapoda</taxon>
        <taxon>Collembola</taxon>
        <taxon>Entomobryomorpha</taxon>
        <taxon>Entomobryoidea</taxon>
        <taxon>Orchesellidae</taxon>
        <taxon>Orchesellinae</taxon>
        <taxon>Orchesella</taxon>
    </lineage>
</organism>
<accession>A0ABP1R9R7</accession>